<dbReference type="GO" id="GO:0046872">
    <property type="term" value="F:metal ion binding"/>
    <property type="evidence" value="ECO:0007669"/>
    <property type="project" value="UniProtKB-KW"/>
</dbReference>
<dbReference type="OrthoDB" id="9790194at2"/>
<feature type="transmembrane region" description="Helical" evidence="5">
    <location>
        <begin position="6"/>
        <end position="24"/>
    </location>
</feature>
<evidence type="ECO:0000256" key="5">
    <source>
        <dbReference type="SAM" id="Phobius"/>
    </source>
</evidence>
<evidence type="ECO:0000256" key="3">
    <source>
        <dbReference type="PIRSR" id="PIRSR603782-1"/>
    </source>
</evidence>
<dbReference type="RefSeq" id="WP_132696050.1">
    <property type="nucleotide sequence ID" value="NZ_SLVM01000021.1"/>
</dbReference>
<feature type="binding site" evidence="3">
    <location>
        <position position="85"/>
    </location>
    <ligand>
        <name>Cu cation</name>
        <dbReference type="ChEBI" id="CHEBI:23378"/>
    </ligand>
</feature>
<keyword evidence="2 3" id="KW-0186">Copper</keyword>
<feature type="binding site" evidence="3">
    <location>
        <position position="81"/>
    </location>
    <ligand>
        <name>Cu cation</name>
        <dbReference type="ChEBI" id="CHEBI:23378"/>
    </ligand>
</feature>
<name>A0A4R1YPD0_9RHOB</name>
<dbReference type="EMBL" id="SLVM01000021">
    <property type="protein sequence ID" value="TCM80000.1"/>
    <property type="molecule type" value="Genomic_DNA"/>
</dbReference>
<dbReference type="PANTHER" id="PTHR12151:SF25">
    <property type="entry name" value="LINALOOL DEHYDRATASE_ISOMERASE DOMAIN-CONTAINING PROTEIN"/>
    <property type="match status" value="1"/>
</dbReference>
<evidence type="ECO:0000256" key="4">
    <source>
        <dbReference type="PIRSR" id="PIRSR603782-2"/>
    </source>
</evidence>
<dbReference type="InterPro" id="IPR036249">
    <property type="entry name" value="Thioredoxin-like_sf"/>
</dbReference>
<proteinExistence type="inferred from homology"/>
<evidence type="ECO:0000256" key="2">
    <source>
        <dbReference type="ARBA" id="ARBA00023008"/>
    </source>
</evidence>
<dbReference type="Gene3D" id="3.40.30.10">
    <property type="entry name" value="Glutaredoxin"/>
    <property type="match status" value="1"/>
</dbReference>
<evidence type="ECO:0000313" key="6">
    <source>
        <dbReference type="EMBL" id="TCM80000.1"/>
    </source>
</evidence>
<dbReference type="Proteomes" id="UP000295277">
    <property type="component" value="Unassembled WGS sequence"/>
</dbReference>
<keyword evidence="3" id="KW-0479">Metal-binding</keyword>
<dbReference type="PANTHER" id="PTHR12151">
    <property type="entry name" value="ELECTRON TRANSPORT PROTIN SCO1/SENC FAMILY MEMBER"/>
    <property type="match status" value="1"/>
</dbReference>
<keyword evidence="5" id="KW-1133">Transmembrane helix</keyword>
<feature type="binding site" evidence="3">
    <location>
        <position position="169"/>
    </location>
    <ligand>
        <name>Cu cation</name>
        <dbReference type="ChEBI" id="CHEBI:23378"/>
    </ligand>
</feature>
<dbReference type="SUPFAM" id="SSF52833">
    <property type="entry name" value="Thioredoxin-like"/>
    <property type="match status" value="1"/>
</dbReference>
<dbReference type="Pfam" id="PF02630">
    <property type="entry name" value="SCO1-SenC"/>
    <property type="match status" value="1"/>
</dbReference>
<sequence>MNRTALAGIVLMLAALVGGGLYLLQMGPGDDRFAQCRSGRIGGDPAQLGGPFTLIDETGATVTDRDVITGPTLIYFGYSFCPDVCPLDNARNAEAVHLLDARGYQVLPVFISIDPGRDTPELLAEFTGYMHPRMLGLTGTPEQVRAASRAYRTFYSVQDMEDPYYLIDHSTFTYLAFPDLGVVEVFGRDMTPEEMADRVACFADSFRVKLTHPR</sequence>
<gene>
    <name evidence="6" type="ORF">EV216_12137</name>
</gene>
<evidence type="ECO:0000256" key="1">
    <source>
        <dbReference type="ARBA" id="ARBA00010996"/>
    </source>
</evidence>
<comment type="caution">
    <text evidence="6">The sequence shown here is derived from an EMBL/GenBank/DDBJ whole genome shotgun (WGS) entry which is preliminary data.</text>
</comment>
<dbReference type="CDD" id="cd02968">
    <property type="entry name" value="SCO"/>
    <property type="match status" value="1"/>
</dbReference>
<accession>A0A4R1YPD0</accession>
<keyword evidence="5" id="KW-0812">Transmembrane</keyword>
<reference evidence="6 7" key="1">
    <citation type="submission" date="2019-03" db="EMBL/GenBank/DDBJ databases">
        <title>Genomic Encyclopedia of Type Strains, Phase IV (KMG-IV): sequencing the most valuable type-strain genomes for metagenomic binning, comparative biology and taxonomic classification.</title>
        <authorList>
            <person name="Goeker M."/>
        </authorList>
    </citation>
    <scope>NUCLEOTIDE SEQUENCE [LARGE SCALE GENOMIC DNA]</scope>
    <source>
        <strain evidence="6 7">DSM 21153</strain>
    </source>
</reference>
<keyword evidence="7" id="KW-1185">Reference proteome</keyword>
<dbReference type="FunFam" id="3.40.30.10:FF:000013">
    <property type="entry name" value="Blast:Protein SCO1 homolog, mitochondrial"/>
    <property type="match status" value="1"/>
</dbReference>
<dbReference type="AlphaFoldDB" id="A0A4R1YPD0"/>
<protein>
    <submittedName>
        <fullName evidence="6">Protein SCO1/2</fullName>
    </submittedName>
</protein>
<keyword evidence="5" id="KW-0472">Membrane</keyword>
<dbReference type="InterPro" id="IPR003782">
    <property type="entry name" value="SCO1/SenC"/>
</dbReference>
<evidence type="ECO:0000313" key="7">
    <source>
        <dbReference type="Proteomes" id="UP000295277"/>
    </source>
</evidence>
<organism evidence="6 7">
    <name type="scientific">Rhodovulum steppense</name>
    <dbReference type="NCBI Taxonomy" id="540251"/>
    <lineage>
        <taxon>Bacteria</taxon>
        <taxon>Pseudomonadati</taxon>
        <taxon>Pseudomonadota</taxon>
        <taxon>Alphaproteobacteria</taxon>
        <taxon>Rhodobacterales</taxon>
        <taxon>Paracoccaceae</taxon>
        <taxon>Rhodovulum</taxon>
    </lineage>
</organism>
<feature type="disulfide bond" description="Redox-active" evidence="4">
    <location>
        <begin position="81"/>
        <end position="85"/>
    </location>
</feature>
<comment type="similarity">
    <text evidence="1">Belongs to the SCO1/2 family.</text>
</comment>
<keyword evidence="4" id="KW-1015">Disulfide bond</keyword>